<dbReference type="InterPro" id="IPR038071">
    <property type="entry name" value="UROD/MetE-like_sf"/>
</dbReference>
<keyword evidence="15" id="KW-0732">Signal</keyword>
<evidence type="ECO:0000256" key="13">
    <source>
        <dbReference type="ARBA" id="ARBA00048411"/>
    </source>
</evidence>
<keyword evidence="7" id="KW-0963">Cytoplasm</keyword>
<dbReference type="UniPathway" id="UPA00251">
    <property type="reaction ID" value="UER00321"/>
</dbReference>
<feature type="region of interest" description="Disordered" evidence="14">
    <location>
        <begin position="62"/>
        <end position="81"/>
    </location>
</feature>
<accession>A0A7S2KGA6</accession>
<evidence type="ECO:0000256" key="5">
    <source>
        <dbReference type="ARBA" id="ARBA00012288"/>
    </source>
</evidence>
<feature type="compositionally biased region" description="Basic residues" evidence="14">
    <location>
        <begin position="63"/>
        <end position="72"/>
    </location>
</feature>
<comment type="catalytic activity">
    <reaction evidence="13">
        <text>uroporphyrinogen III + 4 H(+) = coproporphyrinogen III + 4 CO2</text>
        <dbReference type="Rhea" id="RHEA:19865"/>
        <dbReference type="ChEBI" id="CHEBI:15378"/>
        <dbReference type="ChEBI" id="CHEBI:16526"/>
        <dbReference type="ChEBI" id="CHEBI:57308"/>
        <dbReference type="ChEBI" id="CHEBI:57309"/>
        <dbReference type="EC" id="4.1.1.37"/>
    </reaction>
    <physiologicalReaction direction="left-to-right" evidence="13">
        <dbReference type="Rhea" id="RHEA:19866"/>
    </physiologicalReaction>
</comment>
<evidence type="ECO:0000256" key="14">
    <source>
        <dbReference type="SAM" id="MobiDB-lite"/>
    </source>
</evidence>
<comment type="pathway">
    <text evidence="2">Porphyrin-containing compound metabolism; protoporphyrin-IX biosynthesis; coproporphyrinogen-III from 5-aminolevulinate: step 4/4.</text>
</comment>
<dbReference type="InterPro" id="IPR000257">
    <property type="entry name" value="Uroporphyrinogen_deCOase"/>
</dbReference>
<evidence type="ECO:0000313" key="17">
    <source>
        <dbReference type="EMBL" id="CAD9576089.1"/>
    </source>
</evidence>
<keyword evidence="8" id="KW-0210">Decarboxylase</keyword>
<dbReference type="GO" id="GO:0005829">
    <property type="term" value="C:cytosol"/>
    <property type="evidence" value="ECO:0007669"/>
    <property type="project" value="UniProtKB-SubCell"/>
</dbReference>
<evidence type="ECO:0000259" key="16">
    <source>
        <dbReference type="Pfam" id="PF01208"/>
    </source>
</evidence>
<dbReference type="EMBL" id="HBHA01000211">
    <property type="protein sequence ID" value="CAD9576089.1"/>
    <property type="molecule type" value="Transcribed_RNA"/>
</dbReference>
<comment type="function">
    <text evidence="11">Catalyzes the sequential decarboxylation of the four acetate side chains of uroporphyrinogen to form coproporphyrinogen and participates in the fifth step in the heme biosynthetic pathway. Isomer I or isomer III of uroporphyrinogen may serve as substrate, but only coproporphyrinogen III can ultimately be converted to heme. In vitro also decarboxylates pentacarboxylate porphyrinogen I.</text>
</comment>
<dbReference type="SUPFAM" id="SSF51726">
    <property type="entry name" value="UROD/MetE-like"/>
    <property type="match status" value="1"/>
</dbReference>
<comment type="catalytic activity">
    <reaction evidence="12">
        <text>uroporphyrinogen I + 4 H(+) = coproporphyrinogen I + 4 CO2</text>
        <dbReference type="Rhea" id="RHEA:31239"/>
        <dbReference type="ChEBI" id="CHEBI:15378"/>
        <dbReference type="ChEBI" id="CHEBI:16526"/>
        <dbReference type="ChEBI" id="CHEBI:62626"/>
        <dbReference type="ChEBI" id="CHEBI:62631"/>
    </reaction>
    <physiologicalReaction direction="left-to-right" evidence="12">
        <dbReference type="Rhea" id="RHEA:31240"/>
    </physiologicalReaction>
</comment>
<feature type="signal peptide" evidence="15">
    <location>
        <begin position="1"/>
        <end position="25"/>
    </location>
</feature>
<keyword evidence="9" id="KW-0456">Lyase</keyword>
<dbReference type="Gene3D" id="3.20.20.210">
    <property type="match status" value="1"/>
</dbReference>
<organism evidence="17">
    <name type="scientific">Bigelowiella natans</name>
    <name type="common">Pedinomonas minutissima</name>
    <name type="synonym">Chlorarachnion sp. (strain CCMP621)</name>
    <dbReference type="NCBI Taxonomy" id="227086"/>
    <lineage>
        <taxon>Eukaryota</taxon>
        <taxon>Sar</taxon>
        <taxon>Rhizaria</taxon>
        <taxon>Cercozoa</taxon>
        <taxon>Chlorarachniophyceae</taxon>
        <taxon>Bigelowiella</taxon>
    </lineage>
</organism>
<dbReference type="HAMAP" id="MF_00218">
    <property type="entry name" value="URO_D"/>
    <property type="match status" value="1"/>
</dbReference>
<dbReference type="CDD" id="cd00717">
    <property type="entry name" value="URO-D"/>
    <property type="match status" value="1"/>
</dbReference>
<gene>
    <name evidence="17" type="ORF">BIGN1055_LOCUS139</name>
</gene>
<reference evidence="17" key="1">
    <citation type="submission" date="2021-01" db="EMBL/GenBank/DDBJ databases">
        <authorList>
            <person name="Corre E."/>
            <person name="Pelletier E."/>
            <person name="Niang G."/>
            <person name="Scheremetjew M."/>
            <person name="Finn R."/>
            <person name="Kale V."/>
            <person name="Holt S."/>
            <person name="Cochrane G."/>
            <person name="Meng A."/>
            <person name="Brown T."/>
            <person name="Cohen L."/>
        </authorList>
    </citation>
    <scope>NUCLEOTIDE SEQUENCE</scope>
    <source>
        <strain evidence="17">CCMP1258.1</strain>
    </source>
</reference>
<evidence type="ECO:0000256" key="1">
    <source>
        <dbReference type="ARBA" id="ARBA00004514"/>
    </source>
</evidence>
<dbReference type="GO" id="GO:0006782">
    <property type="term" value="P:protoporphyrinogen IX biosynthetic process"/>
    <property type="evidence" value="ECO:0007669"/>
    <property type="project" value="UniProtKB-UniPathway"/>
</dbReference>
<dbReference type="NCBIfam" id="TIGR01464">
    <property type="entry name" value="hemE"/>
    <property type="match status" value="1"/>
</dbReference>
<dbReference type="EC" id="4.1.1.37" evidence="5"/>
<proteinExistence type="inferred from homology"/>
<evidence type="ECO:0000256" key="3">
    <source>
        <dbReference type="ARBA" id="ARBA00009935"/>
    </source>
</evidence>
<comment type="subunit">
    <text evidence="4">Homodimer.</text>
</comment>
<evidence type="ECO:0000256" key="15">
    <source>
        <dbReference type="SAM" id="SignalP"/>
    </source>
</evidence>
<comment type="similarity">
    <text evidence="3">Belongs to the uroporphyrinogen decarboxylase family.</text>
</comment>
<comment type="subcellular location">
    <subcellularLocation>
        <location evidence="1">Cytoplasm</location>
        <location evidence="1">Cytosol</location>
    </subcellularLocation>
</comment>
<evidence type="ECO:0000256" key="9">
    <source>
        <dbReference type="ARBA" id="ARBA00023239"/>
    </source>
</evidence>
<dbReference type="PANTHER" id="PTHR21091:SF169">
    <property type="entry name" value="UROPORPHYRINOGEN DECARBOXYLASE"/>
    <property type="match status" value="1"/>
</dbReference>
<feature type="domain" description="Uroporphyrinogen decarboxylase (URO-D)" evidence="16">
    <location>
        <begin position="92"/>
        <end position="441"/>
    </location>
</feature>
<dbReference type="PANTHER" id="PTHR21091">
    <property type="entry name" value="METHYLTETRAHYDROFOLATE:HOMOCYSTEINE METHYLTRANSFERASE RELATED"/>
    <property type="match status" value="1"/>
</dbReference>
<evidence type="ECO:0000256" key="2">
    <source>
        <dbReference type="ARBA" id="ARBA00004804"/>
    </source>
</evidence>
<name>A0A7S2KGA6_BIGNA</name>
<dbReference type="FunFam" id="3.20.20.210:FF:000008">
    <property type="entry name" value="Uroporphyrinogen decarboxylase"/>
    <property type="match status" value="1"/>
</dbReference>
<evidence type="ECO:0000256" key="4">
    <source>
        <dbReference type="ARBA" id="ARBA00011738"/>
    </source>
</evidence>
<evidence type="ECO:0000256" key="8">
    <source>
        <dbReference type="ARBA" id="ARBA00022793"/>
    </source>
</evidence>
<evidence type="ECO:0000256" key="7">
    <source>
        <dbReference type="ARBA" id="ARBA00022490"/>
    </source>
</evidence>
<dbReference type="InterPro" id="IPR006361">
    <property type="entry name" value="Uroporphyrinogen_deCO2ase_HemE"/>
</dbReference>
<dbReference type="AlphaFoldDB" id="A0A7S2KGA6"/>
<evidence type="ECO:0000256" key="11">
    <source>
        <dbReference type="ARBA" id="ARBA00045708"/>
    </source>
</evidence>
<sequence length="454" mass="49985">MLKEQLSPPKDATMLFLLLITTALASPTSTIKSVASNSLNGLRGAEFQGIRSLSRGALQQLARSRRANRQSSHRLGERRRVSASAENFPALKNDLLIRAARGEQTEKVPIWMHRQAGRYLPEFRNYSDRFPFMHRCSTPDIATRLTIQPVERYGLDAAIIFSDILVLLPPLGIEWGMVKGKGPVVSEPINTPEDLVRVRTVKQSDITSELSYVMEALSRSRRELDGRATLIGFSGAPWTLLGYMVQGEGAKSTAAVKAKGFLYQYPDASHKLLETITDAVVLYLVEQVRAGAQMVQVFDSWAGELTPELFAEFSTPYLKDVATRVKQQLKEQGLPQVPVSVFPKGASGHALPDLSNSDYDVISLDEGIRPSVAREQAPNKVLQGNLDPAVLYLPKDVIKAETRKMVDNFGTNKYIANLGYAVDKSMDPELVGAFVEELHDYSEAKNGLAAPAAS</sequence>
<evidence type="ECO:0000256" key="10">
    <source>
        <dbReference type="ARBA" id="ARBA00023244"/>
    </source>
</evidence>
<evidence type="ECO:0000256" key="6">
    <source>
        <dbReference type="ARBA" id="ARBA00014308"/>
    </source>
</evidence>
<feature type="chain" id="PRO_5031314505" description="Uroporphyrinogen decarboxylase" evidence="15">
    <location>
        <begin position="26"/>
        <end position="454"/>
    </location>
</feature>
<protein>
    <recommendedName>
        <fullName evidence="6">Uroporphyrinogen decarboxylase</fullName>
        <ecNumber evidence="5">4.1.1.37</ecNumber>
    </recommendedName>
</protein>
<dbReference type="GO" id="GO:0004853">
    <property type="term" value="F:uroporphyrinogen decarboxylase activity"/>
    <property type="evidence" value="ECO:0007669"/>
    <property type="project" value="UniProtKB-EC"/>
</dbReference>
<dbReference type="Pfam" id="PF01208">
    <property type="entry name" value="URO-D"/>
    <property type="match status" value="1"/>
</dbReference>
<keyword evidence="10" id="KW-0627">Porphyrin biosynthesis</keyword>
<evidence type="ECO:0000256" key="12">
    <source>
        <dbReference type="ARBA" id="ARBA00047341"/>
    </source>
</evidence>